<feature type="domain" description="DM2" evidence="4">
    <location>
        <begin position="371"/>
        <end position="564"/>
    </location>
</feature>
<keyword evidence="2" id="KW-0472">Membrane</keyword>
<sequence>TAADMYQFLKESCNASINADVNTFPACSVAGIPGAKKWYFASHVICGYYQFCSSDWEEINVDTQKNEDSYQASIDENLGTTQSFEEDDNNSQESLSLTDIYDEAAESLHQLADKLPAPGRAMVDVILQAVECDGPKLKDCLPAIGALKHLREWHSAQITIAASDAKGSWQKIADYLSADFVSSDDIMNIIDLNELWRGRIQIWERKFGSGVDFPEFCIKSTSAKTFRTANLSSCFAAKKECQLRNADTLPEASFYLISFQVFHYYGPALEFLQVVVLSDLPSIFISDLEFELSLSRKNNKKTSTLLLDQISFLSGKVGALFTLPCNVSSVVIPSPAQLSTKKWKEYMAKKPKVISGMCIFLVICVCVCVCFHVSDFIKSLPCYCGEDIVQRETKLSRLQVFALKEYLKRKELTKQPLVISTNEFKSLLKLTRECFLDLCSTSLPKPVLQKVCNKTRSYTETRGKHFYLQIHCLFSLDPDLIEPNPLEWPERHVLQNLENFEKNKQKMRVPLFAHSPEQLLGHKDSQRESLTLLDAKELLKYFTPEGLPVGELQPLQVPKRENAFLLTPELTPRKLRGLPFEKAAGCHYHGLEYCLDDRRALERDVGYAELQTRLIRYETQTTCTKECCPVPLVLSPLPSPAVLSEPGSVPDGETLQSEFKTETSRLKCRSKDLDYFYPKKRLTRCESTESLLWQAGGSSRGHCAAAVPRKRSDRSPCVAAAPSKPPGHGHRAATSAGPAAQPEAAKPEKESRSQKHTRMLKEVVAKTLQKHGIAEDHKCFASCSQRLFEISKFYLKDLKTSRGLLDEMKKTANSNAKQV</sequence>
<feature type="domain" description="DM2" evidence="3">
    <location>
        <begin position="2"/>
        <end position="225"/>
    </location>
</feature>
<dbReference type="Pfam" id="PF14920">
    <property type="entry name" value="MTBP_C"/>
    <property type="match status" value="1"/>
</dbReference>
<accession>A0A7K8RF36</accession>
<dbReference type="Pfam" id="PF14919">
    <property type="entry name" value="MTBP_mid"/>
    <property type="match status" value="2"/>
</dbReference>
<dbReference type="InterPro" id="IPR029421">
    <property type="entry name" value="MTBP_N"/>
</dbReference>
<dbReference type="InterPro" id="IPR029420">
    <property type="entry name" value="MTBP_central"/>
</dbReference>
<dbReference type="PANTHER" id="PTHR14382:SF1">
    <property type="entry name" value="MDM2-BINDING PROTEIN"/>
    <property type="match status" value="1"/>
</dbReference>
<dbReference type="Pfam" id="PF14918">
    <property type="entry name" value="MTBP_N"/>
    <property type="match status" value="1"/>
</dbReference>
<evidence type="ECO:0000259" key="3">
    <source>
        <dbReference type="Pfam" id="PF14918"/>
    </source>
</evidence>
<dbReference type="InterPro" id="IPR029418">
    <property type="entry name" value="MTBP_C"/>
</dbReference>
<feature type="non-terminal residue" evidence="6">
    <location>
        <position position="819"/>
    </location>
</feature>
<reference evidence="6 7" key="1">
    <citation type="submission" date="2019-09" db="EMBL/GenBank/DDBJ databases">
        <title>Bird 10,000 Genomes (B10K) Project - Family phase.</title>
        <authorList>
            <person name="Zhang G."/>
        </authorList>
    </citation>
    <scope>NUCLEOTIDE SEQUENCE [LARGE SCALE GENOMIC DNA]</scope>
    <source>
        <strain evidence="6">B10K-CU-031-12</strain>
        <tissue evidence="6">Muscle</tissue>
    </source>
</reference>
<evidence type="ECO:0000259" key="4">
    <source>
        <dbReference type="Pfam" id="PF14919"/>
    </source>
</evidence>
<keyword evidence="7" id="KW-1185">Reference proteome</keyword>
<dbReference type="InterPro" id="IPR039061">
    <property type="entry name" value="MTBP"/>
</dbReference>
<feature type="transmembrane region" description="Helical" evidence="2">
    <location>
        <begin position="310"/>
        <end position="332"/>
    </location>
</feature>
<dbReference type="GO" id="GO:0031396">
    <property type="term" value="P:regulation of protein ubiquitination"/>
    <property type="evidence" value="ECO:0007669"/>
    <property type="project" value="InterPro"/>
</dbReference>
<organism evidence="6 7">
    <name type="scientific">Rhodinocichla rosea</name>
    <dbReference type="NCBI Taxonomy" id="58203"/>
    <lineage>
        <taxon>Eukaryota</taxon>
        <taxon>Metazoa</taxon>
        <taxon>Chordata</taxon>
        <taxon>Craniata</taxon>
        <taxon>Vertebrata</taxon>
        <taxon>Euteleostomi</taxon>
        <taxon>Archelosauria</taxon>
        <taxon>Archosauria</taxon>
        <taxon>Dinosauria</taxon>
        <taxon>Saurischia</taxon>
        <taxon>Theropoda</taxon>
        <taxon>Coelurosauria</taxon>
        <taxon>Aves</taxon>
        <taxon>Neognathae</taxon>
        <taxon>Neoaves</taxon>
        <taxon>Telluraves</taxon>
        <taxon>Australaves</taxon>
        <taxon>Passeriformes</taxon>
        <taxon>Thraupidae</taxon>
        <taxon>Rhodinocichla</taxon>
    </lineage>
</organism>
<dbReference type="GO" id="GO:0000776">
    <property type="term" value="C:kinetochore"/>
    <property type="evidence" value="ECO:0007669"/>
    <property type="project" value="TreeGrafter"/>
</dbReference>
<dbReference type="Proteomes" id="UP000574210">
    <property type="component" value="Unassembled WGS sequence"/>
</dbReference>
<name>A0A7K8RF36_9PASS</name>
<feature type="compositionally biased region" description="Basic and acidic residues" evidence="1">
    <location>
        <begin position="745"/>
        <end position="756"/>
    </location>
</feature>
<dbReference type="PANTHER" id="PTHR14382">
    <property type="entry name" value="MDM2-BINDING PROTEIN"/>
    <property type="match status" value="1"/>
</dbReference>
<evidence type="ECO:0000256" key="2">
    <source>
        <dbReference type="SAM" id="Phobius"/>
    </source>
</evidence>
<dbReference type="AlphaFoldDB" id="A0A7K8RF36"/>
<dbReference type="EMBL" id="VWYZ01000020">
    <property type="protein sequence ID" value="NXF16381.1"/>
    <property type="molecule type" value="Genomic_DNA"/>
</dbReference>
<keyword evidence="2" id="KW-0812">Transmembrane</keyword>
<evidence type="ECO:0000259" key="5">
    <source>
        <dbReference type="Pfam" id="PF14920"/>
    </source>
</evidence>
<feature type="domain" description="MDN2-binding protein C-terminal" evidence="5">
    <location>
        <begin position="568"/>
        <end position="819"/>
    </location>
</feature>
<gene>
    <name evidence="6" type="primary">Mtbp</name>
    <name evidence="6" type="ORF">RHOROS_R14262</name>
</gene>
<evidence type="ECO:0000313" key="6">
    <source>
        <dbReference type="EMBL" id="NXF16381.1"/>
    </source>
</evidence>
<evidence type="ECO:0000313" key="7">
    <source>
        <dbReference type="Proteomes" id="UP000574210"/>
    </source>
</evidence>
<comment type="caution">
    <text evidence="6">The sequence shown here is derived from an EMBL/GenBank/DDBJ whole genome shotgun (WGS) entry which is preliminary data.</text>
</comment>
<evidence type="ECO:0000256" key="1">
    <source>
        <dbReference type="SAM" id="MobiDB-lite"/>
    </source>
</evidence>
<dbReference type="GO" id="GO:0034501">
    <property type="term" value="P:protein localization to kinetochore"/>
    <property type="evidence" value="ECO:0007669"/>
    <property type="project" value="TreeGrafter"/>
</dbReference>
<feature type="non-terminal residue" evidence="6">
    <location>
        <position position="1"/>
    </location>
</feature>
<keyword evidence="2" id="KW-1133">Transmembrane helix</keyword>
<proteinExistence type="predicted"/>
<feature type="domain" description="DM2" evidence="4">
    <location>
        <begin position="260"/>
        <end position="355"/>
    </location>
</feature>
<feature type="compositionally biased region" description="Low complexity" evidence="1">
    <location>
        <begin position="732"/>
        <end position="744"/>
    </location>
</feature>
<feature type="region of interest" description="Disordered" evidence="1">
    <location>
        <begin position="714"/>
        <end position="756"/>
    </location>
</feature>
<dbReference type="GO" id="GO:0007089">
    <property type="term" value="P:traversing start control point of mitotic cell cycle"/>
    <property type="evidence" value="ECO:0007669"/>
    <property type="project" value="TreeGrafter"/>
</dbReference>
<protein>
    <submittedName>
        <fullName evidence="6">MTBP protein</fullName>
    </submittedName>
</protein>
<feature type="transmembrane region" description="Helical" evidence="2">
    <location>
        <begin position="353"/>
        <end position="374"/>
    </location>
</feature>